<keyword evidence="5" id="KW-0539">Nucleus</keyword>
<gene>
    <name evidence="8" type="ORF">NUU61_005282</name>
</gene>
<dbReference type="PROSITE" id="PS00463">
    <property type="entry name" value="ZN2_CY6_FUNGAL_1"/>
    <property type="match status" value="1"/>
</dbReference>
<feature type="compositionally biased region" description="Polar residues" evidence="6">
    <location>
        <begin position="95"/>
        <end position="123"/>
    </location>
</feature>
<proteinExistence type="predicted"/>
<dbReference type="EMBL" id="JAPMSZ010000007">
    <property type="protein sequence ID" value="KAJ5095926.1"/>
    <property type="molecule type" value="Genomic_DNA"/>
</dbReference>
<comment type="subcellular location">
    <subcellularLocation>
        <location evidence="1">Nucleus</location>
    </subcellularLocation>
</comment>
<dbReference type="PANTHER" id="PTHR31845:SF32">
    <property type="entry name" value="MISCELLANEOUS ZN(II)2CYS6 TRANSCRIPTION FACTOR (EUROFUNG)-RELATED"/>
    <property type="match status" value="1"/>
</dbReference>
<evidence type="ECO:0000256" key="3">
    <source>
        <dbReference type="ARBA" id="ARBA00023125"/>
    </source>
</evidence>
<reference evidence="8" key="1">
    <citation type="submission" date="2022-11" db="EMBL/GenBank/DDBJ databases">
        <authorList>
            <person name="Petersen C."/>
        </authorList>
    </citation>
    <scope>NUCLEOTIDE SEQUENCE</scope>
    <source>
        <strain evidence="8">IBT 34128</strain>
    </source>
</reference>
<evidence type="ECO:0000256" key="5">
    <source>
        <dbReference type="ARBA" id="ARBA00023242"/>
    </source>
</evidence>
<keyword evidence="3" id="KW-0238">DNA-binding</keyword>
<dbReference type="SUPFAM" id="SSF57701">
    <property type="entry name" value="Zn2/Cys6 DNA-binding domain"/>
    <property type="match status" value="1"/>
</dbReference>
<keyword evidence="2" id="KW-0805">Transcription regulation</keyword>
<organism evidence="8 9">
    <name type="scientific">Penicillium alfredii</name>
    <dbReference type="NCBI Taxonomy" id="1506179"/>
    <lineage>
        <taxon>Eukaryota</taxon>
        <taxon>Fungi</taxon>
        <taxon>Dikarya</taxon>
        <taxon>Ascomycota</taxon>
        <taxon>Pezizomycotina</taxon>
        <taxon>Eurotiomycetes</taxon>
        <taxon>Eurotiomycetidae</taxon>
        <taxon>Eurotiales</taxon>
        <taxon>Aspergillaceae</taxon>
        <taxon>Penicillium</taxon>
    </lineage>
</organism>
<dbReference type="GO" id="GO:0000976">
    <property type="term" value="F:transcription cis-regulatory region binding"/>
    <property type="evidence" value="ECO:0007669"/>
    <property type="project" value="TreeGrafter"/>
</dbReference>
<evidence type="ECO:0000256" key="1">
    <source>
        <dbReference type="ARBA" id="ARBA00004123"/>
    </source>
</evidence>
<dbReference type="GeneID" id="81395032"/>
<dbReference type="GO" id="GO:0000981">
    <property type="term" value="F:DNA-binding transcription factor activity, RNA polymerase II-specific"/>
    <property type="evidence" value="ECO:0007669"/>
    <property type="project" value="InterPro"/>
</dbReference>
<dbReference type="InterPro" id="IPR001138">
    <property type="entry name" value="Zn2Cys6_DnaBD"/>
</dbReference>
<feature type="domain" description="Zn(2)-C6 fungal-type" evidence="7">
    <location>
        <begin position="27"/>
        <end position="57"/>
    </location>
</feature>
<reference evidence="8" key="2">
    <citation type="journal article" date="2023" name="IMA Fungus">
        <title>Comparative genomic study of the Penicillium genus elucidates a diverse pangenome and 15 lateral gene transfer events.</title>
        <authorList>
            <person name="Petersen C."/>
            <person name="Sorensen T."/>
            <person name="Nielsen M.R."/>
            <person name="Sondergaard T.E."/>
            <person name="Sorensen J.L."/>
            <person name="Fitzpatrick D.A."/>
            <person name="Frisvad J.C."/>
            <person name="Nielsen K.L."/>
        </authorList>
    </citation>
    <scope>NUCLEOTIDE SEQUENCE</scope>
    <source>
        <strain evidence="8">IBT 34128</strain>
    </source>
</reference>
<name>A0A9W9K808_9EURO</name>
<dbReference type="InterPro" id="IPR036864">
    <property type="entry name" value="Zn2-C6_fun-type_DNA-bd_sf"/>
</dbReference>
<dbReference type="RefSeq" id="XP_056511477.1">
    <property type="nucleotide sequence ID" value="XM_056655864.1"/>
</dbReference>
<accession>A0A9W9K808</accession>
<dbReference type="GO" id="GO:0008270">
    <property type="term" value="F:zinc ion binding"/>
    <property type="evidence" value="ECO:0007669"/>
    <property type="project" value="InterPro"/>
</dbReference>
<evidence type="ECO:0000259" key="7">
    <source>
        <dbReference type="PROSITE" id="PS00463"/>
    </source>
</evidence>
<dbReference type="InterPro" id="IPR051089">
    <property type="entry name" value="prtT"/>
</dbReference>
<dbReference type="CDD" id="cd00067">
    <property type="entry name" value="GAL4"/>
    <property type="match status" value="1"/>
</dbReference>
<comment type="caution">
    <text evidence="8">The sequence shown here is derived from an EMBL/GenBank/DDBJ whole genome shotgun (WGS) entry which is preliminary data.</text>
</comment>
<sequence>MPNSSHHTTNPGFTRPRERNSAPYGQACINCSRAKCKCILFSLGEGCERCTRLGKECRPSPTVRKRNKGSSSLRLTEVESKLDSLLSALQKTTGSSGVAYTSPDSGLASESDNSPQCHATETPSAAIPPVIQNSPTKMLFLAPGPSGVADKLLHQFRTENVNYLPFIYIPPHTTSQELARDKPFFWACLTAVLAPNLTERELLFTKIKDTIHQKLLIDTDPSLEILLGIMTFISWKTYSPKPFINFYSHLLMGLVSDLGINKAASKEQPIMQGFQRAAGGKTETVTSRTLKERRAVLGCFLITSSVASSLGKGDALRWTPHMEENLEILADTKECAEDEILVSLVRIQLVVDKVHHLRRDEDHSSTPVVMGLLKSQLNSAKSQIPLHLTHNSVIQLYHANAELVIHEIYIKTPTISHCSDPQGPKSLQISLQATKSWLDVWLAIPPEHYMAVSFTILFQFCRALINLYKLSTLDDPAWDKAAVQNTANLLHYLDTLHLNFQRASNHIHQAAEVNMFEKGAKMILSIKQRWAPLLIQASCAMPVTGAAEASFEYTADTPNALRLDGIDDAWMMEFLGSL</sequence>
<dbReference type="GO" id="GO:0005634">
    <property type="term" value="C:nucleus"/>
    <property type="evidence" value="ECO:0007669"/>
    <property type="project" value="UniProtKB-SubCell"/>
</dbReference>
<dbReference type="OrthoDB" id="4353811at2759"/>
<evidence type="ECO:0000256" key="6">
    <source>
        <dbReference type="SAM" id="MobiDB-lite"/>
    </source>
</evidence>
<protein>
    <recommendedName>
        <fullName evidence="7">Zn(2)-C6 fungal-type domain-containing protein</fullName>
    </recommendedName>
</protein>
<dbReference type="PANTHER" id="PTHR31845">
    <property type="entry name" value="FINGER DOMAIN PROTEIN, PUTATIVE-RELATED"/>
    <property type="match status" value="1"/>
</dbReference>
<evidence type="ECO:0000313" key="9">
    <source>
        <dbReference type="Proteomes" id="UP001141434"/>
    </source>
</evidence>
<dbReference type="Gene3D" id="4.10.240.10">
    <property type="entry name" value="Zn(2)-C6 fungal-type DNA-binding domain"/>
    <property type="match status" value="1"/>
</dbReference>
<dbReference type="Proteomes" id="UP001141434">
    <property type="component" value="Unassembled WGS sequence"/>
</dbReference>
<evidence type="ECO:0000256" key="4">
    <source>
        <dbReference type="ARBA" id="ARBA00023163"/>
    </source>
</evidence>
<keyword evidence="4" id="KW-0804">Transcription</keyword>
<dbReference type="AlphaFoldDB" id="A0A9W9K808"/>
<evidence type="ECO:0000313" key="8">
    <source>
        <dbReference type="EMBL" id="KAJ5095926.1"/>
    </source>
</evidence>
<keyword evidence="9" id="KW-1185">Reference proteome</keyword>
<evidence type="ECO:0000256" key="2">
    <source>
        <dbReference type="ARBA" id="ARBA00023015"/>
    </source>
</evidence>
<feature type="region of interest" description="Disordered" evidence="6">
    <location>
        <begin position="95"/>
        <end position="128"/>
    </location>
</feature>